<dbReference type="Proteomes" id="UP000612746">
    <property type="component" value="Unassembled WGS sequence"/>
</dbReference>
<dbReference type="OrthoDB" id="5954868at2759"/>
<dbReference type="PANTHER" id="PTHR31389">
    <property type="entry name" value="LD39211P"/>
    <property type="match status" value="1"/>
</dbReference>
<gene>
    <name evidence="1" type="ORF">INT44_009326</name>
</gene>
<evidence type="ECO:0000313" key="2">
    <source>
        <dbReference type="Proteomes" id="UP000612746"/>
    </source>
</evidence>
<proteinExistence type="predicted"/>
<dbReference type="AlphaFoldDB" id="A0A8H7UFY4"/>
<dbReference type="PANTHER" id="PTHR31389:SF4">
    <property type="entry name" value="LD39211P"/>
    <property type="match status" value="1"/>
</dbReference>
<comment type="caution">
    <text evidence="1">The sequence shown here is derived from an EMBL/GenBank/DDBJ whole genome shotgun (WGS) entry which is preliminary data.</text>
</comment>
<evidence type="ECO:0000313" key="1">
    <source>
        <dbReference type="EMBL" id="KAG2184311.1"/>
    </source>
</evidence>
<keyword evidence="2" id="KW-1185">Reference proteome</keyword>
<reference evidence="1" key="1">
    <citation type="submission" date="2020-12" db="EMBL/GenBank/DDBJ databases">
        <title>Metabolic potential, ecology and presence of endohyphal bacteria is reflected in genomic diversity of Mucoromycotina.</title>
        <authorList>
            <person name="Muszewska A."/>
            <person name="Okrasinska A."/>
            <person name="Steczkiewicz K."/>
            <person name="Drgas O."/>
            <person name="Orlowska M."/>
            <person name="Perlinska-Lenart U."/>
            <person name="Aleksandrzak-Piekarczyk T."/>
            <person name="Szatraj K."/>
            <person name="Zielenkiewicz U."/>
            <person name="Pilsyk S."/>
            <person name="Malc E."/>
            <person name="Mieczkowski P."/>
            <person name="Kruszewska J.S."/>
            <person name="Biernat P."/>
            <person name="Pawlowska J."/>
        </authorList>
    </citation>
    <scope>NUCLEOTIDE SEQUENCE</scope>
    <source>
        <strain evidence="1">WA0000051536</strain>
    </source>
</reference>
<protein>
    <submittedName>
        <fullName evidence="1">Uncharacterized protein</fullName>
    </submittedName>
</protein>
<accession>A0A8H7UFY4</accession>
<dbReference type="EMBL" id="JAEPRA010000006">
    <property type="protein sequence ID" value="KAG2184311.1"/>
    <property type="molecule type" value="Genomic_DNA"/>
</dbReference>
<name>A0A8H7UFY4_9FUNG</name>
<organism evidence="1 2">
    <name type="scientific">Umbelopsis vinacea</name>
    <dbReference type="NCBI Taxonomy" id="44442"/>
    <lineage>
        <taxon>Eukaryota</taxon>
        <taxon>Fungi</taxon>
        <taxon>Fungi incertae sedis</taxon>
        <taxon>Mucoromycota</taxon>
        <taxon>Mucoromycotina</taxon>
        <taxon>Umbelopsidomycetes</taxon>
        <taxon>Umbelopsidales</taxon>
        <taxon>Umbelopsidaceae</taxon>
        <taxon>Umbelopsis</taxon>
    </lineage>
</organism>
<sequence>MMSDRFLIFPVQDSRNDVCLDDSDCVDQQTGSEADFKDVTDVTHANQVLDSKYDAPFTIVSGASANHFCALEAFLYSLHQLKDEVHPSQFPRIIVYNIGVNGSQYPVLEELQKANYFDELYDFDFPAYPDFWNIRAARGQYAWKAGIINEIQRKQKGVVLWMDSGNVPNAEFLRTIPDVVRKQGFWSPRSTGFMGGKLIHPGMFAWFQADASDYKDFTNCNGAALGFNLDDPRVVNELVVPWFECALELNCIAPLGSSRSNHRQDQAAITFLAYRSGYNCYEYPEFHGITIHQDVKCRERLGVQASQGKLIHPSSYDYPEWTPTDTSAMWRNPEWWTRHSTPPPS</sequence>